<reference evidence="3" key="2">
    <citation type="journal article" date="2018" name="Plant J.">
        <title>The Sorghum bicolor reference genome: improved assembly, gene annotations, a transcriptome atlas, and signatures of genome organization.</title>
        <authorList>
            <person name="McCormick R.F."/>
            <person name="Truong S.K."/>
            <person name="Sreedasyam A."/>
            <person name="Jenkins J."/>
            <person name="Shu S."/>
            <person name="Sims D."/>
            <person name="Kennedy M."/>
            <person name="Amirebrahimi M."/>
            <person name="Weers B.D."/>
            <person name="McKinley B."/>
            <person name="Mattison A."/>
            <person name="Morishige D.T."/>
            <person name="Grimwood J."/>
            <person name="Schmutz J."/>
            <person name="Mullet J.E."/>
        </authorList>
    </citation>
    <scope>NUCLEOTIDE SEQUENCE [LARGE SCALE GENOMIC DNA]</scope>
    <source>
        <strain evidence="3">cv. BTx623</strain>
    </source>
</reference>
<protein>
    <submittedName>
        <fullName evidence="2">Uncharacterized protein</fullName>
    </submittedName>
</protein>
<reference evidence="2 3" key="1">
    <citation type="journal article" date="2009" name="Nature">
        <title>The Sorghum bicolor genome and the diversification of grasses.</title>
        <authorList>
            <person name="Paterson A.H."/>
            <person name="Bowers J.E."/>
            <person name="Bruggmann R."/>
            <person name="Dubchak I."/>
            <person name="Grimwood J."/>
            <person name="Gundlach H."/>
            <person name="Haberer G."/>
            <person name="Hellsten U."/>
            <person name="Mitros T."/>
            <person name="Poliakov A."/>
            <person name="Schmutz J."/>
            <person name="Spannagl M."/>
            <person name="Tang H."/>
            <person name="Wang X."/>
            <person name="Wicker T."/>
            <person name="Bharti A.K."/>
            <person name="Chapman J."/>
            <person name="Feltus F.A."/>
            <person name="Gowik U."/>
            <person name="Grigoriev I.V."/>
            <person name="Lyons E."/>
            <person name="Maher C.A."/>
            <person name="Martis M."/>
            <person name="Narechania A."/>
            <person name="Otillar R.P."/>
            <person name="Penning B.W."/>
            <person name="Salamov A.A."/>
            <person name="Wang Y."/>
            <person name="Zhang L."/>
            <person name="Carpita N.C."/>
            <person name="Freeling M."/>
            <person name="Gingle A.R."/>
            <person name="Hash C.T."/>
            <person name="Keller B."/>
            <person name="Klein P."/>
            <person name="Kresovich S."/>
            <person name="McCann M.C."/>
            <person name="Ming R."/>
            <person name="Peterson D.G."/>
            <person name="Mehboob-ur-Rahman"/>
            <person name="Ware D."/>
            <person name="Westhoff P."/>
            <person name="Mayer K.F."/>
            <person name="Messing J."/>
            <person name="Rokhsar D.S."/>
        </authorList>
    </citation>
    <scope>NUCLEOTIDE SEQUENCE [LARGE SCALE GENOMIC DNA]</scope>
    <source>
        <strain evidence="3">cv. BTx623</strain>
    </source>
</reference>
<feature type="region of interest" description="Disordered" evidence="1">
    <location>
        <begin position="78"/>
        <end position="120"/>
    </location>
</feature>
<dbReference type="Proteomes" id="UP000000768">
    <property type="component" value="Chromosome 4"/>
</dbReference>
<organism evidence="2 3">
    <name type="scientific">Sorghum bicolor</name>
    <name type="common">Sorghum</name>
    <name type="synonym">Sorghum vulgare</name>
    <dbReference type="NCBI Taxonomy" id="4558"/>
    <lineage>
        <taxon>Eukaryota</taxon>
        <taxon>Viridiplantae</taxon>
        <taxon>Streptophyta</taxon>
        <taxon>Embryophyta</taxon>
        <taxon>Tracheophyta</taxon>
        <taxon>Spermatophyta</taxon>
        <taxon>Magnoliopsida</taxon>
        <taxon>Liliopsida</taxon>
        <taxon>Poales</taxon>
        <taxon>Poaceae</taxon>
        <taxon>PACMAD clade</taxon>
        <taxon>Panicoideae</taxon>
        <taxon>Andropogonodae</taxon>
        <taxon>Andropogoneae</taxon>
        <taxon>Sorghinae</taxon>
        <taxon>Sorghum</taxon>
    </lineage>
</organism>
<keyword evidence="3" id="KW-1185">Reference proteome</keyword>
<sequence>MDKEKTPVQRALFPHDVNINKEQAQSSMNATTSTTEILSTDVLQDFPSVIKQSRHSTSAPNTDKDMVAAENLQSDDLPYNCLNQQSHLPLEHKAKKHKTDESIKQGRSSSRKSTAPEPTE</sequence>
<evidence type="ECO:0000256" key="1">
    <source>
        <dbReference type="SAM" id="MobiDB-lite"/>
    </source>
</evidence>
<name>A0A1Z5RNR9_SORBI</name>
<evidence type="ECO:0000313" key="3">
    <source>
        <dbReference type="Proteomes" id="UP000000768"/>
    </source>
</evidence>
<dbReference type="EMBL" id="CM000763">
    <property type="protein sequence ID" value="OQU85016.1"/>
    <property type="molecule type" value="Genomic_DNA"/>
</dbReference>
<dbReference type="InParanoid" id="A0A1Z5RNR9"/>
<proteinExistence type="predicted"/>
<accession>A0A1Z5RNR9</accession>
<evidence type="ECO:0000313" key="2">
    <source>
        <dbReference type="EMBL" id="OQU85016.1"/>
    </source>
</evidence>
<dbReference type="AlphaFoldDB" id="A0A1Z5RNR9"/>
<gene>
    <name evidence="2" type="ORF">SORBI_3004G157950</name>
</gene>
<dbReference type="Gramene" id="OQU85016">
    <property type="protein sequence ID" value="OQU85016"/>
    <property type="gene ID" value="SORBI_3004G157950"/>
</dbReference>